<dbReference type="GO" id="GO:0016020">
    <property type="term" value="C:membrane"/>
    <property type="evidence" value="ECO:0007669"/>
    <property type="project" value="InterPro"/>
</dbReference>
<accession>A0A4V6RFA7</accession>
<dbReference type="InterPro" id="IPR051909">
    <property type="entry name" value="MFP_Cation_Efflux"/>
</dbReference>
<evidence type="ECO:0000259" key="10">
    <source>
        <dbReference type="Pfam" id="PF25954"/>
    </source>
</evidence>
<evidence type="ECO:0000313" key="13">
    <source>
        <dbReference type="EMBL" id="TGY94829.1"/>
    </source>
</evidence>
<evidence type="ECO:0000256" key="2">
    <source>
        <dbReference type="ARBA" id="ARBA00022448"/>
    </source>
</evidence>
<evidence type="ECO:0000259" key="9">
    <source>
        <dbReference type="Pfam" id="PF25893"/>
    </source>
</evidence>
<proteinExistence type="inferred from homology"/>
<dbReference type="GO" id="GO:0060003">
    <property type="term" value="P:copper ion export"/>
    <property type="evidence" value="ECO:0007669"/>
    <property type="project" value="TreeGrafter"/>
</dbReference>
<feature type="domain" description="CusB-like beta-barrel" evidence="10">
    <location>
        <begin position="273"/>
        <end position="344"/>
    </location>
</feature>
<keyword evidence="14" id="KW-1185">Reference proteome</keyword>
<dbReference type="EMBL" id="SRXV01000001">
    <property type="protein sequence ID" value="TGY94829.1"/>
    <property type="molecule type" value="Genomic_DNA"/>
</dbReference>
<feature type="domain" description="CzcB-like barrel-sandwich hybrid" evidence="11">
    <location>
        <begin position="117"/>
        <end position="270"/>
    </location>
</feature>
<keyword evidence="3" id="KW-0862">Zinc</keyword>
<feature type="chain" id="PRO_5020281091" evidence="8">
    <location>
        <begin position="21"/>
        <end position="429"/>
    </location>
</feature>
<dbReference type="PROSITE" id="PS51257">
    <property type="entry name" value="PROKAR_LIPOPROTEIN"/>
    <property type="match status" value="1"/>
</dbReference>
<dbReference type="GO" id="GO:0022857">
    <property type="term" value="F:transmembrane transporter activity"/>
    <property type="evidence" value="ECO:0007669"/>
    <property type="project" value="InterPro"/>
</dbReference>
<evidence type="ECO:0000313" key="14">
    <source>
        <dbReference type="Proteomes" id="UP000305451"/>
    </source>
</evidence>
<dbReference type="PANTHER" id="PTHR30097:SF4">
    <property type="entry name" value="SLR6042 PROTEIN"/>
    <property type="match status" value="1"/>
</dbReference>
<reference evidence="13 14" key="1">
    <citation type="journal article" date="2013" name="Int. J. Syst. Evol. Microbiol.">
        <title>Marinicauda pacifica gen. nov., sp. nov., a prosthecate alphaproteobacterium of the family Hyphomonadaceae isolated from deep seawater.</title>
        <authorList>
            <person name="Zhang X.Y."/>
            <person name="Li G.W."/>
            <person name="Wang C.S."/>
            <person name="Zhang Y.J."/>
            <person name="Xu X.W."/>
            <person name="Li H."/>
            <person name="Liu A."/>
            <person name="Liu C."/>
            <person name="Xie B.B."/>
            <person name="Qin Q.L."/>
            <person name="Xu Z."/>
            <person name="Chen X.L."/>
            <person name="Zhou B.C."/>
            <person name="Zhang Y.Z."/>
        </authorList>
    </citation>
    <scope>NUCLEOTIDE SEQUENCE [LARGE SCALE GENOMIC DNA]</scope>
    <source>
        <strain evidence="13 14">P-1 km-3</strain>
    </source>
</reference>
<comment type="function">
    <text evidence="5">CzcA and CzcB together would act in zinc efflux nearly as effectively as the complete czc efflux system (CzcABC). The CzcB protein is thought to funnel zinc cations to the CzcA transport protein.</text>
</comment>
<dbReference type="GO" id="GO:0046686">
    <property type="term" value="P:response to cadmium ion"/>
    <property type="evidence" value="ECO:0007669"/>
    <property type="project" value="UniProtKB-KW"/>
</dbReference>
<feature type="signal peptide" evidence="8">
    <location>
        <begin position="1"/>
        <end position="20"/>
    </location>
</feature>
<dbReference type="Pfam" id="PF25954">
    <property type="entry name" value="Beta-barrel_RND_2"/>
    <property type="match status" value="1"/>
</dbReference>
<dbReference type="InterPro" id="IPR058648">
    <property type="entry name" value="HH_CzcB-like"/>
</dbReference>
<evidence type="ECO:0000259" key="11">
    <source>
        <dbReference type="Pfam" id="PF25973"/>
    </source>
</evidence>
<dbReference type="AlphaFoldDB" id="A0A4V6RFA7"/>
<dbReference type="Pfam" id="PF25893">
    <property type="entry name" value="HH_CzcB"/>
    <property type="match status" value="1"/>
</dbReference>
<dbReference type="InterPro" id="IPR058649">
    <property type="entry name" value="CzcB_C"/>
</dbReference>
<protein>
    <submittedName>
        <fullName evidence="13">Efflux RND transporter periplasmic adaptor subunit</fullName>
    </submittedName>
</protein>
<sequence>MKPNSFLLLTTCMLALSACGQDSSPAPVTDDHGEESGQHAGEGETHAPDDHARDEHAPGEDGDDEHAADGHETESRSVRLTEAQQAELGIQMAPVSSGPVAATVELPGEVVFDQTQLAHVAPRVSGIVRQVNAAEGDEVEAGEVLAVLESRPLADAKAEYLSARERLALAEASFNREQRLWERQISAEQDFLDARQALEEARITLRRASQQLEALGVDAQERRDIAASPEASLTRYDLVAPITGTVIERHAVLGETLESQGEQPAFIIADTSTVWINAAIYGEDLARVNAGDSVLIEVGEGIPAIEETIEFVSPQLGERTRTGRARIVVEDAGERLRPGMFVTVFSTPADALPALRVPVSALQTIEGETVVFRAEDDAFHVQRVEVGSRSSQFAEITSGLTPGATVVTEGAFALKAELQKGEFGDGHAH</sequence>
<evidence type="ECO:0000256" key="1">
    <source>
        <dbReference type="ARBA" id="ARBA00009477"/>
    </source>
</evidence>
<keyword evidence="6" id="KW-0175">Coiled coil</keyword>
<dbReference type="Gene3D" id="2.40.30.170">
    <property type="match status" value="1"/>
</dbReference>
<dbReference type="Gene3D" id="1.10.287.470">
    <property type="entry name" value="Helix hairpin bin"/>
    <property type="match status" value="1"/>
</dbReference>
<gene>
    <name evidence="13" type="ORF">E5162_06095</name>
</gene>
<dbReference type="OrthoDB" id="9774837at2"/>
<dbReference type="GO" id="GO:0046914">
    <property type="term" value="F:transition metal ion binding"/>
    <property type="evidence" value="ECO:0007669"/>
    <property type="project" value="TreeGrafter"/>
</dbReference>
<comment type="similarity">
    <text evidence="1">Belongs to the membrane fusion protein (MFP) (TC 8.A.1) family.</text>
</comment>
<evidence type="ECO:0000256" key="6">
    <source>
        <dbReference type="SAM" id="Coils"/>
    </source>
</evidence>
<dbReference type="FunFam" id="2.40.30.170:FF:000010">
    <property type="entry name" value="Efflux RND transporter periplasmic adaptor subunit"/>
    <property type="match status" value="1"/>
</dbReference>
<dbReference type="Proteomes" id="UP000305451">
    <property type="component" value="Unassembled WGS sequence"/>
</dbReference>
<evidence type="ECO:0000256" key="5">
    <source>
        <dbReference type="ARBA" id="ARBA00058766"/>
    </source>
</evidence>
<dbReference type="RefSeq" id="WP_135944025.1">
    <property type="nucleotide sequence ID" value="NZ_BMEI01000001.1"/>
</dbReference>
<dbReference type="Gene3D" id="2.40.50.100">
    <property type="match status" value="1"/>
</dbReference>
<evidence type="ECO:0000259" key="12">
    <source>
        <dbReference type="Pfam" id="PF25975"/>
    </source>
</evidence>
<evidence type="ECO:0000256" key="3">
    <source>
        <dbReference type="ARBA" id="ARBA00022833"/>
    </source>
</evidence>
<dbReference type="FunFam" id="2.40.420.20:FF:000006">
    <property type="entry name" value="RND family efflux transporter MFP subunit"/>
    <property type="match status" value="1"/>
</dbReference>
<evidence type="ECO:0000256" key="4">
    <source>
        <dbReference type="ARBA" id="ARBA00043263"/>
    </source>
</evidence>
<dbReference type="Gene3D" id="2.40.420.20">
    <property type="match status" value="1"/>
</dbReference>
<dbReference type="Pfam" id="PF25975">
    <property type="entry name" value="CzcB_C"/>
    <property type="match status" value="1"/>
</dbReference>
<dbReference type="InterPro" id="IPR058792">
    <property type="entry name" value="Beta-barrel_RND_2"/>
</dbReference>
<feature type="compositionally biased region" description="Basic and acidic residues" evidence="7">
    <location>
        <begin position="29"/>
        <end position="78"/>
    </location>
</feature>
<keyword evidence="4" id="KW-0105">Cadmium resistance</keyword>
<dbReference type="PANTHER" id="PTHR30097">
    <property type="entry name" value="CATION EFFLUX SYSTEM PROTEIN CUSB"/>
    <property type="match status" value="1"/>
</dbReference>
<feature type="region of interest" description="Disordered" evidence="7">
    <location>
        <begin position="19"/>
        <end position="78"/>
    </location>
</feature>
<evidence type="ECO:0000256" key="8">
    <source>
        <dbReference type="SAM" id="SignalP"/>
    </source>
</evidence>
<comment type="caution">
    <text evidence="13">The sequence shown here is derived from an EMBL/GenBank/DDBJ whole genome shotgun (WGS) entry which is preliminary data.</text>
</comment>
<dbReference type="NCBIfam" id="TIGR01730">
    <property type="entry name" value="RND_mfp"/>
    <property type="match status" value="1"/>
</dbReference>
<evidence type="ECO:0000256" key="7">
    <source>
        <dbReference type="SAM" id="MobiDB-lite"/>
    </source>
</evidence>
<dbReference type="SUPFAM" id="SSF111369">
    <property type="entry name" value="HlyD-like secretion proteins"/>
    <property type="match status" value="1"/>
</dbReference>
<feature type="domain" description="CzcB-like C-terminal circularly permuted SH3-like" evidence="12">
    <location>
        <begin position="356"/>
        <end position="415"/>
    </location>
</feature>
<dbReference type="GO" id="GO:0015679">
    <property type="term" value="P:plasma membrane copper ion transport"/>
    <property type="evidence" value="ECO:0007669"/>
    <property type="project" value="TreeGrafter"/>
</dbReference>
<feature type="domain" description="CzcB-like alpha-helical hairpin" evidence="9">
    <location>
        <begin position="155"/>
        <end position="214"/>
    </location>
</feature>
<organism evidence="13 14">
    <name type="scientific">Marinicauda pacifica</name>
    <dbReference type="NCBI Taxonomy" id="1133559"/>
    <lineage>
        <taxon>Bacteria</taxon>
        <taxon>Pseudomonadati</taxon>
        <taxon>Pseudomonadota</taxon>
        <taxon>Alphaproteobacteria</taxon>
        <taxon>Maricaulales</taxon>
        <taxon>Maricaulaceae</taxon>
        <taxon>Marinicauda</taxon>
    </lineage>
</organism>
<dbReference type="Pfam" id="PF25973">
    <property type="entry name" value="BSH_CzcB"/>
    <property type="match status" value="1"/>
</dbReference>
<name>A0A4V6RFA7_9PROT</name>
<dbReference type="InterPro" id="IPR006143">
    <property type="entry name" value="RND_pump_MFP"/>
</dbReference>
<keyword evidence="8" id="KW-0732">Signal</keyword>
<feature type="coiled-coil region" evidence="6">
    <location>
        <begin position="153"/>
        <end position="218"/>
    </location>
</feature>
<dbReference type="InterPro" id="IPR058647">
    <property type="entry name" value="BSH_CzcB-like"/>
</dbReference>
<keyword evidence="2" id="KW-0813">Transport</keyword>
<dbReference type="GO" id="GO:0030288">
    <property type="term" value="C:outer membrane-bounded periplasmic space"/>
    <property type="evidence" value="ECO:0007669"/>
    <property type="project" value="TreeGrafter"/>
</dbReference>